<dbReference type="InterPro" id="IPR036236">
    <property type="entry name" value="Znf_C2H2_sf"/>
</dbReference>
<evidence type="ECO:0000256" key="7">
    <source>
        <dbReference type="ARBA" id="ARBA00023015"/>
    </source>
</evidence>
<evidence type="ECO:0000256" key="9">
    <source>
        <dbReference type="ARBA" id="ARBA00023163"/>
    </source>
</evidence>
<feature type="region of interest" description="Disordered" evidence="13">
    <location>
        <begin position="73"/>
        <end position="99"/>
    </location>
</feature>
<feature type="domain" description="C2H2-type" evidence="14">
    <location>
        <begin position="285"/>
        <end position="312"/>
    </location>
</feature>
<dbReference type="PROSITE" id="PS50157">
    <property type="entry name" value="ZINC_FINGER_C2H2_2"/>
    <property type="match status" value="5"/>
</dbReference>
<keyword evidence="7" id="KW-0805">Transcription regulation</keyword>
<feature type="domain" description="C2H2-type" evidence="14">
    <location>
        <begin position="341"/>
        <end position="368"/>
    </location>
</feature>
<comment type="subcellular location">
    <subcellularLocation>
        <location evidence="1">Nucleus</location>
    </subcellularLocation>
</comment>
<evidence type="ECO:0000256" key="1">
    <source>
        <dbReference type="ARBA" id="ARBA00004123"/>
    </source>
</evidence>
<dbReference type="FunFam" id="3.30.160.60:FF:000303">
    <property type="entry name" value="Zinc finger protein 41"/>
    <property type="match status" value="1"/>
</dbReference>
<evidence type="ECO:0000313" key="15">
    <source>
        <dbReference type="Ensembl" id="ENSPMGP00000001702.1"/>
    </source>
</evidence>
<keyword evidence="12" id="KW-0175">Coiled coil</keyword>
<dbReference type="PROSITE" id="PS00028">
    <property type="entry name" value="ZINC_FINGER_C2H2_1"/>
    <property type="match status" value="5"/>
</dbReference>
<feature type="compositionally biased region" description="Basic and acidic residues" evidence="13">
    <location>
        <begin position="181"/>
        <end position="203"/>
    </location>
</feature>
<feature type="compositionally biased region" description="Basic and acidic residues" evidence="13">
    <location>
        <begin position="86"/>
        <end position="99"/>
    </location>
</feature>
<evidence type="ECO:0000313" key="16">
    <source>
        <dbReference type="Proteomes" id="UP000261520"/>
    </source>
</evidence>
<evidence type="ECO:0000256" key="5">
    <source>
        <dbReference type="ARBA" id="ARBA00022771"/>
    </source>
</evidence>
<evidence type="ECO:0000256" key="12">
    <source>
        <dbReference type="SAM" id="Coils"/>
    </source>
</evidence>
<name>A0A3B3ZAU8_9GOBI</name>
<feature type="domain" description="C2H2-type" evidence="14">
    <location>
        <begin position="208"/>
        <end position="235"/>
    </location>
</feature>
<feature type="coiled-coil region" evidence="12">
    <location>
        <begin position="23"/>
        <end position="50"/>
    </location>
</feature>
<dbReference type="GO" id="GO:0000978">
    <property type="term" value="F:RNA polymerase II cis-regulatory region sequence-specific DNA binding"/>
    <property type="evidence" value="ECO:0007669"/>
    <property type="project" value="TreeGrafter"/>
</dbReference>
<reference evidence="15" key="1">
    <citation type="submission" date="2025-08" db="UniProtKB">
        <authorList>
            <consortium name="Ensembl"/>
        </authorList>
    </citation>
    <scope>IDENTIFICATION</scope>
</reference>
<accession>A0A3B3ZAU8</accession>
<dbReference type="FunFam" id="3.30.160.60:FF:001480">
    <property type="entry name" value="Si:cabz01071911.3"/>
    <property type="match status" value="1"/>
</dbReference>
<keyword evidence="4" id="KW-0677">Repeat</keyword>
<dbReference type="Ensembl" id="ENSPMGT00000001812.1">
    <property type="protein sequence ID" value="ENSPMGP00000001702.1"/>
    <property type="gene ID" value="ENSPMGG00000001535.1"/>
</dbReference>
<feature type="domain" description="C2H2-type" evidence="14">
    <location>
        <begin position="313"/>
        <end position="340"/>
    </location>
</feature>
<evidence type="ECO:0000256" key="10">
    <source>
        <dbReference type="ARBA" id="ARBA00023242"/>
    </source>
</evidence>
<organism evidence="15 16">
    <name type="scientific">Periophthalmus magnuspinnatus</name>
    <dbReference type="NCBI Taxonomy" id="409849"/>
    <lineage>
        <taxon>Eukaryota</taxon>
        <taxon>Metazoa</taxon>
        <taxon>Chordata</taxon>
        <taxon>Craniata</taxon>
        <taxon>Vertebrata</taxon>
        <taxon>Euteleostomi</taxon>
        <taxon>Actinopterygii</taxon>
        <taxon>Neopterygii</taxon>
        <taxon>Teleostei</taxon>
        <taxon>Neoteleostei</taxon>
        <taxon>Acanthomorphata</taxon>
        <taxon>Gobiaria</taxon>
        <taxon>Gobiiformes</taxon>
        <taxon>Gobioidei</taxon>
        <taxon>Gobiidae</taxon>
        <taxon>Oxudercinae</taxon>
        <taxon>Periophthalmus</taxon>
    </lineage>
</organism>
<keyword evidence="8" id="KW-0238">DNA-binding</keyword>
<keyword evidence="10" id="KW-0539">Nucleus</keyword>
<dbReference type="GO" id="GO:0003700">
    <property type="term" value="F:DNA-binding transcription factor activity"/>
    <property type="evidence" value="ECO:0007669"/>
    <property type="project" value="TreeGrafter"/>
</dbReference>
<evidence type="ECO:0000256" key="6">
    <source>
        <dbReference type="ARBA" id="ARBA00022833"/>
    </source>
</evidence>
<sequence>MSQIRRLRAQVTERLTAAAHEICALFERTIAEYEEELSRSKEENQRKQRLLDSFGDRAGGSRLFRVQTHWFSPESRINEETPETPQIKEEAEEQSLKQEQEALPEFTAVCVKSEEQSSLLQQGQTEPREEAQGELCGGARAHISTAHTHGQVHSHTHLQTHNSSDTDCDEEPPASTSTAHMETEADHREHYDQGQGKRGERGGGGETLECPFCQKGFTTKHNLEIHTRVHTGEKSYRCPICRSSFVRKLWQILEKKYDCLFCGKRFPGQQTLKKHIRVHTGEKPYSCSICQKKFAQKYNVSTHMMTHTGEKPFSCSVCNKKFAKKGNLATHMRIHTGERPFSCSVCDKTFAKKANLEAHGKTHSDHRKQD</sequence>
<evidence type="ECO:0000256" key="11">
    <source>
        <dbReference type="PROSITE-ProRule" id="PRU00042"/>
    </source>
</evidence>
<evidence type="ECO:0000256" key="4">
    <source>
        <dbReference type="ARBA" id="ARBA00022737"/>
    </source>
</evidence>
<dbReference type="Gene3D" id="3.30.160.60">
    <property type="entry name" value="Classic Zinc Finger"/>
    <property type="match status" value="6"/>
</dbReference>
<protein>
    <recommendedName>
        <fullName evidence="14">C2H2-type domain-containing protein</fullName>
    </recommendedName>
</protein>
<dbReference type="FunFam" id="3.30.160.60:FF:000624">
    <property type="entry name" value="zinc finger protein 697"/>
    <property type="match status" value="1"/>
</dbReference>
<dbReference type="GO" id="GO:0008270">
    <property type="term" value="F:zinc ion binding"/>
    <property type="evidence" value="ECO:0007669"/>
    <property type="project" value="UniProtKB-KW"/>
</dbReference>
<dbReference type="GO" id="GO:0006357">
    <property type="term" value="P:regulation of transcription by RNA polymerase II"/>
    <property type="evidence" value="ECO:0007669"/>
    <property type="project" value="TreeGrafter"/>
</dbReference>
<keyword evidence="9" id="KW-0804">Transcription</keyword>
<dbReference type="PANTHER" id="PTHR24390">
    <property type="entry name" value="ZINC FINGER PROTEIN"/>
    <property type="match status" value="1"/>
</dbReference>
<keyword evidence="16" id="KW-1185">Reference proteome</keyword>
<feature type="domain" description="C2H2-type" evidence="14">
    <location>
        <begin position="257"/>
        <end position="284"/>
    </location>
</feature>
<evidence type="ECO:0000256" key="3">
    <source>
        <dbReference type="ARBA" id="ARBA00022723"/>
    </source>
</evidence>
<keyword evidence="3" id="KW-0479">Metal-binding</keyword>
<dbReference type="InterPro" id="IPR013087">
    <property type="entry name" value="Znf_C2H2_type"/>
</dbReference>
<feature type="region of interest" description="Disordered" evidence="13">
    <location>
        <begin position="146"/>
        <end position="203"/>
    </location>
</feature>
<dbReference type="Proteomes" id="UP000261520">
    <property type="component" value="Unplaced"/>
</dbReference>
<dbReference type="FunFam" id="3.30.160.60:FF:001498">
    <property type="entry name" value="Zinc finger protein 404"/>
    <property type="match status" value="1"/>
</dbReference>
<dbReference type="PANTHER" id="PTHR24390:SF237">
    <property type="entry name" value="FI23536P1-RELATED"/>
    <property type="match status" value="1"/>
</dbReference>
<evidence type="ECO:0000256" key="13">
    <source>
        <dbReference type="SAM" id="MobiDB-lite"/>
    </source>
</evidence>
<comment type="similarity">
    <text evidence="2">Belongs to the krueppel C2H2-type zinc-finger protein family.</text>
</comment>
<dbReference type="SMART" id="SM00355">
    <property type="entry name" value="ZnF_C2H2"/>
    <property type="match status" value="5"/>
</dbReference>
<dbReference type="Pfam" id="PF00096">
    <property type="entry name" value="zf-C2H2"/>
    <property type="match status" value="5"/>
</dbReference>
<evidence type="ECO:0000256" key="2">
    <source>
        <dbReference type="ARBA" id="ARBA00006991"/>
    </source>
</evidence>
<keyword evidence="5 11" id="KW-0863">Zinc-finger</keyword>
<dbReference type="GO" id="GO:0005634">
    <property type="term" value="C:nucleus"/>
    <property type="evidence" value="ECO:0007669"/>
    <property type="project" value="UniProtKB-SubCell"/>
</dbReference>
<dbReference type="SUPFAM" id="SSF57667">
    <property type="entry name" value="beta-beta-alpha zinc fingers"/>
    <property type="match status" value="3"/>
</dbReference>
<dbReference type="FunFam" id="3.30.160.60:FF:000625">
    <property type="entry name" value="Zinc finger protein 536"/>
    <property type="match status" value="1"/>
</dbReference>
<proteinExistence type="inferred from homology"/>
<evidence type="ECO:0000256" key="8">
    <source>
        <dbReference type="ARBA" id="ARBA00023125"/>
    </source>
</evidence>
<evidence type="ECO:0000259" key="14">
    <source>
        <dbReference type="PROSITE" id="PS50157"/>
    </source>
</evidence>
<dbReference type="AlphaFoldDB" id="A0A3B3ZAU8"/>
<reference evidence="15" key="2">
    <citation type="submission" date="2025-09" db="UniProtKB">
        <authorList>
            <consortium name="Ensembl"/>
        </authorList>
    </citation>
    <scope>IDENTIFICATION</scope>
</reference>
<keyword evidence="6" id="KW-0862">Zinc</keyword>